<evidence type="ECO:0000313" key="1">
    <source>
        <dbReference type="EMBL" id="ANM46505.1"/>
    </source>
</evidence>
<protein>
    <submittedName>
        <fullName evidence="1">Uncharacterized protein</fullName>
    </submittedName>
</protein>
<evidence type="ECO:0000313" key="2">
    <source>
        <dbReference type="Proteomes" id="UP000203816"/>
    </source>
</evidence>
<accession>A0A192YBL4</accession>
<keyword evidence="2" id="KW-1185">Reference proteome</keyword>
<name>A0A192YBL4_9CAUD</name>
<gene>
    <name evidence="1" type="ORF">MP1_gp0209</name>
</gene>
<dbReference type="RefSeq" id="YP_009280067.1">
    <property type="nucleotide sequence ID" value="NC_031020.1"/>
</dbReference>
<sequence>MKFEETTEYRLKPGHAYKYDTDSDRKFLYLLYGLSGEHFDLSKLYNAPRGPKFKVKCVRAGQFVEAIEVDGVEYRAKPGMHWLNNSYDPENFEEVGVSFKLPLYCIGQIVNDVVVESDKFEKDLTEMAAREILDIIRKVSDEKYVLIEKV</sequence>
<dbReference type="GeneID" id="29059323"/>
<reference evidence="1 2" key="1">
    <citation type="submission" date="2016-04" db="EMBL/GenBank/DDBJ databases">
        <title>Comparative genomics of Morganella phages MP1 and MP2 define new clades among the T4 and T7-like Viruses.</title>
        <authorList>
            <person name="Pinto G."/>
            <person name="Oliveira A."/>
            <person name="Malgorzata L."/>
            <person name="Kropinski A."/>
            <person name="Azeredo J."/>
        </authorList>
    </citation>
    <scope>NUCLEOTIDE SEQUENCE [LARGE SCALE GENOMIC DNA]</scope>
</reference>
<proteinExistence type="predicted"/>
<dbReference type="KEGG" id="vg:29059323"/>
<dbReference type="EMBL" id="KX078569">
    <property type="protein sequence ID" value="ANM46505.1"/>
    <property type="molecule type" value="Genomic_DNA"/>
</dbReference>
<organism evidence="1 2">
    <name type="scientific">Morganella phage vB_MmoM_MP1</name>
    <dbReference type="NCBI Taxonomy" id="1852628"/>
    <lineage>
        <taxon>Viruses</taxon>
        <taxon>Duplodnaviria</taxon>
        <taxon>Heunggongvirae</taxon>
        <taxon>Uroviricota</taxon>
        <taxon>Caudoviricetes</taxon>
        <taxon>Pantevenvirales</taxon>
        <taxon>Straboviridae</taxon>
        <taxon>Gualtarvirus</taxon>
        <taxon>Gualtarvirus mp1</taxon>
    </lineage>
</organism>
<dbReference type="Proteomes" id="UP000203816">
    <property type="component" value="Segment"/>
</dbReference>